<feature type="non-terminal residue" evidence="10">
    <location>
        <position position="1"/>
    </location>
</feature>
<accession>A0A315VJV2</accession>
<keyword evidence="8" id="KW-0206">Cytoskeleton</keyword>
<dbReference type="InterPro" id="IPR031378">
    <property type="entry name" value="SVBP"/>
</dbReference>
<reference evidence="10 11" key="1">
    <citation type="journal article" date="2018" name="G3 (Bethesda)">
        <title>A High-Quality Reference Genome for the Invasive Mosquitofish Gambusia affinis Using a Chicago Library.</title>
        <authorList>
            <person name="Hoffberg S.L."/>
            <person name="Troendle N.J."/>
            <person name="Glenn T.C."/>
            <person name="Mahmud O."/>
            <person name="Louha S."/>
            <person name="Chalopin D."/>
            <person name="Bennetzen J.L."/>
            <person name="Mauricio R."/>
        </authorList>
    </citation>
    <scope>NUCLEOTIDE SEQUENCE [LARGE SCALE GENOMIC DNA]</scope>
    <source>
        <strain evidence="10">NE01/NJP1002.9</strain>
        <tissue evidence="10">Muscle</tissue>
    </source>
</reference>
<evidence type="ECO:0000256" key="5">
    <source>
        <dbReference type="ARBA" id="ARBA00022490"/>
    </source>
</evidence>
<sequence length="183" mass="19997">TTITLISLTPRSSSLLFLCPTLADAEASVWRRMGSLISDKGQVVDWELGAAGRGDQSAGVKEQSELDSPLESELNLKNKAPNYNLASNNNSPVAAALLADSVRGPLASATQSWPSDAMEQACRKDRPKLNSTPTRGDRAKQKSAQQEAKQRQRAEIYALNKVMTELEQQQFEAFCKQMQSQGE</sequence>
<evidence type="ECO:0000313" key="11">
    <source>
        <dbReference type="Proteomes" id="UP000250572"/>
    </source>
</evidence>
<comment type="subcellular location">
    <subcellularLocation>
        <location evidence="1">Cytoplasm</location>
        <location evidence="1">Cytoskeleton</location>
    </subcellularLocation>
    <subcellularLocation>
        <location evidence="2">Secreted</location>
    </subcellularLocation>
</comment>
<dbReference type="GO" id="GO:0045177">
    <property type="term" value="C:apical part of cell"/>
    <property type="evidence" value="ECO:0007669"/>
    <property type="project" value="TreeGrafter"/>
</dbReference>
<evidence type="ECO:0000256" key="8">
    <source>
        <dbReference type="ARBA" id="ARBA00023212"/>
    </source>
</evidence>
<gene>
    <name evidence="10" type="ORF">CCH79_00016487</name>
</gene>
<evidence type="ECO:0000256" key="4">
    <source>
        <dbReference type="ARBA" id="ARBA00018251"/>
    </source>
</evidence>
<comment type="caution">
    <text evidence="10">The sequence shown here is derived from an EMBL/GenBank/DDBJ whole genome shotgun (WGS) entry which is preliminary data.</text>
</comment>
<dbReference type="EMBL" id="NHOQ01001579">
    <property type="protein sequence ID" value="PWA23373.1"/>
    <property type="molecule type" value="Genomic_DNA"/>
</dbReference>
<evidence type="ECO:0000313" key="10">
    <source>
        <dbReference type="EMBL" id="PWA23373.1"/>
    </source>
</evidence>
<evidence type="ECO:0000256" key="6">
    <source>
        <dbReference type="ARBA" id="ARBA00022525"/>
    </source>
</evidence>
<comment type="similarity">
    <text evidence="3">Belongs to the SVBP family.</text>
</comment>
<evidence type="ECO:0000256" key="9">
    <source>
        <dbReference type="SAM" id="MobiDB-lite"/>
    </source>
</evidence>
<dbReference type="Proteomes" id="UP000250572">
    <property type="component" value="Unassembled WGS sequence"/>
</dbReference>
<dbReference type="STRING" id="33528.ENSGAFP00000023891"/>
<keyword evidence="7" id="KW-0175">Coiled coil</keyword>
<evidence type="ECO:0000256" key="2">
    <source>
        <dbReference type="ARBA" id="ARBA00004613"/>
    </source>
</evidence>
<name>A0A315VJV2_GAMAF</name>
<dbReference type="GO" id="GO:0005856">
    <property type="term" value="C:cytoskeleton"/>
    <property type="evidence" value="ECO:0007669"/>
    <property type="project" value="UniProtKB-SubCell"/>
</dbReference>
<evidence type="ECO:0000256" key="7">
    <source>
        <dbReference type="ARBA" id="ARBA00023054"/>
    </source>
</evidence>
<feature type="non-terminal residue" evidence="10">
    <location>
        <position position="183"/>
    </location>
</feature>
<feature type="region of interest" description="Disordered" evidence="9">
    <location>
        <begin position="107"/>
        <end position="152"/>
    </location>
</feature>
<keyword evidence="11" id="KW-1185">Reference proteome</keyword>
<dbReference type="GO" id="GO:0009306">
    <property type="term" value="P:protein secretion"/>
    <property type="evidence" value="ECO:0007669"/>
    <property type="project" value="TreeGrafter"/>
</dbReference>
<organism evidence="10 11">
    <name type="scientific">Gambusia affinis</name>
    <name type="common">Western mosquitofish</name>
    <name type="synonym">Heterandria affinis</name>
    <dbReference type="NCBI Taxonomy" id="33528"/>
    <lineage>
        <taxon>Eukaryota</taxon>
        <taxon>Metazoa</taxon>
        <taxon>Chordata</taxon>
        <taxon>Craniata</taxon>
        <taxon>Vertebrata</taxon>
        <taxon>Euteleostomi</taxon>
        <taxon>Actinopterygii</taxon>
        <taxon>Neopterygii</taxon>
        <taxon>Teleostei</taxon>
        <taxon>Neoteleostei</taxon>
        <taxon>Acanthomorphata</taxon>
        <taxon>Ovalentaria</taxon>
        <taxon>Atherinomorphae</taxon>
        <taxon>Cyprinodontiformes</taxon>
        <taxon>Poeciliidae</taxon>
        <taxon>Poeciliinae</taxon>
        <taxon>Gambusia</taxon>
    </lineage>
</organism>
<evidence type="ECO:0000256" key="1">
    <source>
        <dbReference type="ARBA" id="ARBA00004245"/>
    </source>
</evidence>
<dbReference type="AlphaFoldDB" id="A0A315VJV2"/>
<keyword evidence="5" id="KW-0963">Cytoplasm</keyword>
<dbReference type="GO" id="GO:0005576">
    <property type="term" value="C:extracellular region"/>
    <property type="evidence" value="ECO:0007669"/>
    <property type="project" value="UniProtKB-SubCell"/>
</dbReference>
<evidence type="ECO:0000256" key="3">
    <source>
        <dbReference type="ARBA" id="ARBA00006072"/>
    </source>
</evidence>
<dbReference type="PANTHER" id="PTHR34762:SF1">
    <property type="entry name" value="SMALL VASOHIBIN-BINDING PROTEIN"/>
    <property type="match status" value="1"/>
</dbReference>
<protein>
    <recommendedName>
        <fullName evidence="4">Small vasohibin-binding protein</fullName>
    </recommendedName>
</protein>
<dbReference type="Pfam" id="PF15674">
    <property type="entry name" value="CCDC23"/>
    <property type="match status" value="1"/>
</dbReference>
<keyword evidence="6" id="KW-0964">Secreted</keyword>
<dbReference type="PANTHER" id="PTHR34762">
    <property type="entry name" value="SMALL VASOHIBIN-BINDING PROTEIN"/>
    <property type="match status" value="1"/>
</dbReference>
<dbReference type="GO" id="GO:0031397">
    <property type="term" value="P:negative regulation of protein ubiquitination"/>
    <property type="evidence" value="ECO:0007669"/>
    <property type="project" value="TreeGrafter"/>
</dbReference>
<proteinExistence type="inferred from homology"/>